<keyword evidence="2" id="KW-1185">Reference proteome</keyword>
<protein>
    <submittedName>
        <fullName evidence="1">Uncharacterized protein</fullName>
    </submittedName>
</protein>
<dbReference type="EMBL" id="BORJ01000001">
    <property type="protein sequence ID" value="GIN94343.1"/>
    <property type="molecule type" value="Genomic_DNA"/>
</dbReference>
<gene>
    <name evidence="1" type="ORF">J6TS1_02130</name>
</gene>
<comment type="caution">
    <text evidence="1">The sequence shown here is derived from an EMBL/GenBank/DDBJ whole genome shotgun (WGS) entry which is preliminary data.</text>
</comment>
<name>A0ABQ4KQM1_SIMTE</name>
<organism evidence="1 2">
    <name type="scientific">Siminovitchia terrae</name>
    <name type="common">Bacillus terrae</name>
    <dbReference type="NCBI Taxonomy" id="1914933"/>
    <lineage>
        <taxon>Bacteria</taxon>
        <taxon>Bacillati</taxon>
        <taxon>Bacillota</taxon>
        <taxon>Bacilli</taxon>
        <taxon>Bacillales</taxon>
        <taxon>Bacillaceae</taxon>
        <taxon>Siminovitchia</taxon>
    </lineage>
</organism>
<dbReference type="Proteomes" id="UP000680670">
    <property type="component" value="Unassembled WGS sequence"/>
</dbReference>
<evidence type="ECO:0000313" key="2">
    <source>
        <dbReference type="Proteomes" id="UP000680670"/>
    </source>
</evidence>
<reference evidence="1 2" key="1">
    <citation type="submission" date="2021-03" db="EMBL/GenBank/DDBJ databases">
        <title>Antimicrobial resistance genes in bacteria isolated from Japanese honey, and their potential for conferring macrolide and lincosamide resistance in the American foulbrood pathogen Paenibacillus larvae.</title>
        <authorList>
            <person name="Okamoto M."/>
            <person name="Kumagai M."/>
            <person name="Kanamori H."/>
            <person name="Takamatsu D."/>
        </authorList>
    </citation>
    <scope>NUCLEOTIDE SEQUENCE [LARGE SCALE GENOMIC DNA]</scope>
    <source>
        <strain evidence="1 2">J6TS1</strain>
    </source>
</reference>
<accession>A0ABQ4KQM1</accession>
<proteinExistence type="predicted"/>
<evidence type="ECO:0000313" key="1">
    <source>
        <dbReference type="EMBL" id="GIN94343.1"/>
    </source>
</evidence>
<sequence length="58" mass="6527">MAQLEERQTTPFGYCGHGAVKYSLKEEIELKFSLSINSPDTKTVGILKFFKKCQNAIS</sequence>